<sequence>MNAAKCLVLIMAAVGLCGCASPANDAKKEIVSVKLNATPRNAGEIAWATLAPLGDETDISLRVGGVPFYVIRPVHLYTFIYPGTCANPGASPAYELNRTITTYRLVQGDVWRLSKSAPVPLSTLRSGDYSIVLRTAPADGGYDIFCGDIR</sequence>
<dbReference type="PROSITE" id="PS51257">
    <property type="entry name" value="PROKAR_LIPOPROTEIN"/>
    <property type="match status" value="1"/>
</dbReference>
<dbReference type="RefSeq" id="WP_215374110.1">
    <property type="nucleotide sequence ID" value="NZ_JAGTIS010000005.1"/>
</dbReference>
<reference evidence="2 3" key="1">
    <citation type="submission" date="2021-04" db="EMBL/GenBank/DDBJ databases">
        <title>Pseudomonas boanensis sp. nov., a bacterium isolated from river water used for household purposes in Boane District, Mozambique.</title>
        <authorList>
            <person name="Nicklasson M."/>
            <person name="Martin-Rodriguez A.J."/>
            <person name="Thorell K."/>
            <person name="Neves L."/>
            <person name="Mussagy A."/>
            <person name="Rydberg H.A."/>
            <person name="Hernroth B."/>
            <person name="Svensson-Stadler L."/>
            <person name="Sjoling A."/>
        </authorList>
    </citation>
    <scope>NUCLEOTIDE SEQUENCE [LARGE SCALE GENOMIC DNA]</scope>
    <source>
        <strain evidence="2 3">DB1</strain>
    </source>
</reference>
<keyword evidence="3" id="KW-1185">Reference proteome</keyword>
<feature type="chain" id="PRO_5046898240" description="Lipoprotein" evidence="1">
    <location>
        <begin position="26"/>
        <end position="150"/>
    </location>
</feature>
<dbReference type="Proteomes" id="UP001519667">
    <property type="component" value="Unassembled WGS sequence"/>
</dbReference>
<gene>
    <name evidence="2" type="ORF">J7302_11565</name>
</gene>
<dbReference type="EMBL" id="JAGTIS010000005">
    <property type="protein sequence ID" value="MBT8766755.1"/>
    <property type="molecule type" value="Genomic_DNA"/>
</dbReference>
<evidence type="ECO:0000313" key="2">
    <source>
        <dbReference type="EMBL" id="MBT8766755.1"/>
    </source>
</evidence>
<accession>A0ABS5XGF6</accession>
<comment type="caution">
    <text evidence="2">The sequence shown here is derived from an EMBL/GenBank/DDBJ whole genome shotgun (WGS) entry which is preliminary data.</text>
</comment>
<evidence type="ECO:0008006" key="4">
    <source>
        <dbReference type="Google" id="ProtNLM"/>
    </source>
</evidence>
<organism evidence="2 3">
    <name type="scientific">Metapseudomonas boanensis</name>
    <dbReference type="NCBI Taxonomy" id="2822138"/>
    <lineage>
        <taxon>Bacteria</taxon>
        <taxon>Pseudomonadati</taxon>
        <taxon>Pseudomonadota</taxon>
        <taxon>Gammaproteobacteria</taxon>
        <taxon>Pseudomonadales</taxon>
        <taxon>Pseudomonadaceae</taxon>
        <taxon>Metapseudomonas</taxon>
    </lineage>
</organism>
<evidence type="ECO:0000256" key="1">
    <source>
        <dbReference type="SAM" id="SignalP"/>
    </source>
</evidence>
<protein>
    <recommendedName>
        <fullName evidence="4">Lipoprotein</fullName>
    </recommendedName>
</protein>
<proteinExistence type="predicted"/>
<name>A0ABS5XGF6_9GAMM</name>
<evidence type="ECO:0000313" key="3">
    <source>
        <dbReference type="Proteomes" id="UP001519667"/>
    </source>
</evidence>
<feature type="signal peptide" evidence="1">
    <location>
        <begin position="1"/>
        <end position="25"/>
    </location>
</feature>
<keyword evidence="1" id="KW-0732">Signal</keyword>